<proteinExistence type="predicted"/>
<protein>
    <submittedName>
        <fullName evidence="3">Uncharacterized protein</fullName>
    </submittedName>
</protein>
<feature type="region of interest" description="Disordered" evidence="2">
    <location>
        <begin position="329"/>
        <end position="387"/>
    </location>
</feature>
<reference evidence="3 4" key="1">
    <citation type="submission" date="2018-01" db="EMBL/GenBank/DDBJ databases">
        <title>Draft genome sequence of Streptomyces sp. 13K301.</title>
        <authorList>
            <person name="Sahin N."/>
            <person name="Saygin H."/>
            <person name="Ay H."/>
        </authorList>
    </citation>
    <scope>NUCLEOTIDE SEQUENCE [LARGE SCALE GENOMIC DNA]</scope>
    <source>
        <strain evidence="3 4">13K301</strain>
    </source>
</reference>
<evidence type="ECO:0000313" key="3">
    <source>
        <dbReference type="EMBL" id="PNG20223.1"/>
    </source>
</evidence>
<keyword evidence="4" id="KW-1185">Reference proteome</keyword>
<accession>A0A2N8TMM2</accession>
<organism evidence="3 4">
    <name type="scientific">Streptomyces cahuitamycinicus</name>
    <dbReference type="NCBI Taxonomy" id="2070367"/>
    <lineage>
        <taxon>Bacteria</taxon>
        <taxon>Bacillati</taxon>
        <taxon>Actinomycetota</taxon>
        <taxon>Actinomycetes</taxon>
        <taxon>Kitasatosporales</taxon>
        <taxon>Streptomycetaceae</taxon>
        <taxon>Streptomyces</taxon>
    </lineage>
</organism>
<dbReference type="Proteomes" id="UP000235943">
    <property type="component" value="Unassembled WGS sequence"/>
</dbReference>
<gene>
    <name evidence="3" type="ORF">C1J00_21375</name>
</gene>
<dbReference type="EMBL" id="POUC01000157">
    <property type="protein sequence ID" value="PNG20223.1"/>
    <property type="molecule type" value="Genomic_DNA"/>
</dbReference>
<dbReference type="AlphaFoldDB" id="A0A2N8TMM2"/>
<feature type="coiled-coil region" evidence="1">
    <location>
        <begin position="36"/>
        <end position="72"/>
    </location>
</feature>
<evidence type="ECO:0000256" key="2">
    <source>
        <dbReference type="SAM" id="MobiDB-lite"/>
    </source>
</evidence>
<evidence type="ECO:0000313" key="4">
    <source>
        <dbReference type="Proteomes" id="UP000235943"/>
    </source>
</evidence>
<sequence>MPEDQAGDAFAQAAGEAVKTYVMARKASVMAFRMVLAFAEAVRRQQQERAEKEEARADVDEAMAEASEAVKKLLPEDISAALLEDAEWPEIAQQLMALKRAGVDLETMLPRVGEIAVTVRDQVAANAERVAGEGTDEWVKALRETLPAGSVREAILTSPAWPEMASTMTQLAEWGVNVREVLAAAYNEMLAVGQAVAKGLGAAAEPAMSRDAQLSYGPLTTGLDLPRDLNLSDRERAFKQLAISPGKENERYIRWVREAIPGHEREADLLVASRKWPLVAARMAQMEKDGMPVREHLARLAKDTSWQQGPAAQLGTRLVQAVGDALGRPAGDAAAESRVRVNTTAARATSTSMDPTKAQAAKGTAPAEAGVAAHRQSGPAQKSGKTK</sequence>
<evidence type="ECO:0000256" key="1">
    <source>
        <dbReference type="SAM" id="Coils"/>
    </source>
</evidence>
<comment type="caution">
    <text evidence="3">The sequence shown here is derived from an EMBL/GenBank/DDBJ whole genome shotgun (WGS) entry which is preliminary data.</text>
</comment>
<keyword evidence="1" id="KW-0175">Coiled coil</keyword>
<name>A0A2N8TMM2_9ACTN</name>
<feature type="compositionally biased region" description="Polar residues" evidence="2">
    <location>
        <begin position="340"/>
        <end position="354"/>
    </location>
</feature>